<dbReference type="STRING" id="574566.I0Z2A6"/>
<feature type="domain" description="NOA1/YqeH-like C-terminal" evidence="2">
    <location>
        <begin position="277"/>
        <end position="372"/>
    </location>
</feature>
<dbReference type="KEGG" id="csl:COCSUDRAFT_10321"/>
<sequence>ENEHEARVLCARCYSLSHYGQVKSARAEADLPQFDLGQKVGRKIGLTRHRRAVVLCVVDAADFDGSLPRTALQALFSNIEGYQVILGKGDVRFVLAVNKADLLPAQATAERLEKWIRMRAKQGGMPKPTSVELVSALKGWGVEQLLVRLHREVGTTGDVWVVGAQNAGKSSLINAMKRAVRHGKPRNELTTAALPGTTLGMLKVPGLMPPRCNMFDTPGVPHDFQLSSRLSADEVKLLLPKRRLKPRTFRAAAGQTVFVGGVARIDVLTSPGATLYLTVWASDDLTCHFGKTEGAEERYEKSLGTMLVPPLEQEHKLGPLVPCQVTAQGTNWRQSSTDIAVAGLGWFAVGVSGEAEFNVWTHEGVAITTRAAVLPDYARDLERPGF</sequence>
<organism evidence="3 4">
    <name type="scientific">Coccomyxa subellipsoidea (strain C-169)</name>
    <name type="common">Green microalga</name>
    <dbReference type="NCBI Taxonomy" id="574566"/>
    <lineage>
        <taxon>Eukaryota</taxon>
        <taxon>Viridiplantae</taxon>
        <taxon>Chlorophyta</taxon>
        <taxon>core chlorophytes</taxon>
        <taxon>Trebouxiophyceae</taxon>
        <taxon>Trebouxiophyceae incertae sedis</taxon>
        <taxon>Coccomyxaceae</taxon>
        <taxon>Coccomyxa</taxon>
        <taxon>Coccomyxa subellipsoidea</taxon>
    </lineage>
</organism>
<accession>I0Z2A6</accession>
<dbReference type="CDD" id="cd01855">
    <property type="entry name" value="YqeH"/>
    <property type="match status" value="1"/>
</dbReference>
<dbReference type="GeneID" id="17042776"/>
<protein>
    <submittedName>
        <fullName evidence="3">Uncharacterized protein</fullName>
    </submittedName>
</protein>
<evidence type="ECO:0000259" key="1">
    <source>
        <dbReference type="Pfam" id="PF01926"/>
    </source>
</evidence>
<feature type="non-terminal residue" evidence="3">
    <location>
        <position position="1"/>
    </location>
</feature>
<comment type="caution">
    <text evidence="3">The sequence shown here is derived from an EMBL/GenBank/DDBJ whole genome shotgun (WGS) entry which is preliminary data.</text>
</comment>
<evidence type="ECO:0000313" key="4">
    <source>
        <dbReference type="Proteomes" id="UP000007264"/>
    </source>
</evidence>
<dbReference type="Gene3D" id="3.40.50.300">
    <property type="entry name" value="P-loop containing nucleotide triphosphate hydrolases"/>
    <property type="match status" value="1"/>
</dbReference>
<dbReference type="Pfam" id="PF01926">
    <property type="entry name" value="MMR_HSR1"/>
    <property type="match status" value="1"/>
</dbReference>
<dbReference type="PANTHER" id="PTHR46434:SF1">
    <property type="entry name" value="GENETIC INTERACTOR OF PROHIBITINS 3, MITOCHONDRIAL"/>
    <property type="match status" value="1"/>
</dbReference>
<dbReference type="eggNOG" id="KOG1249">
    <property type="taxonomic scope" value="Eukaryota"/>
</dbReference>
<dbReference type="RefSeq" id="XP_005649319.1">
    <property type="nucleotide sequence ID" value="XM_005649262.1"/>
</dbReference>
<dbReference type="PANTHER" id="PTHR46434">
    <property type="entry name" value="GENETIC INTERACTOR OF PROHIBITINS 3, MITOCHONDRIAL"/>
    <property type="match status" value="1"/>
</dbReference>
<gene>
    <name evidence="3" type="ORF">COCSUDRAFT_10321</name>
</gene>
<name>I0Z2A6_COCSC</name>
<dbReference type="AlphaFoldDB" id="I0Z2A6"/>
<dbReference type="InterPro" id="IPR006073">
    <property type="entry name" value="GTP-bd"/>
</dbReference>
<proteinExistence type="predicted"/>
<dbReference type="OrthoDB" id="1696305at2759"/>
<evidence type="ECO:0000313" key="3">
    <source>
        <dbReference type="EMBL" id="EIE24775.1"/>
    </source>
</evidence>
<dbReference type="InterPro" id="IPR050896">
    <property type="entry name" value="Mito_lipid_metab_GTPase"/>
</dbReference>
<dbReference type="GO" id="GO:0005739">
    <property type="term" value="C:mitochondrion"/>
    <property type="evidence" value="ECO:0007669"/>
    <property type="project" value="TreeGrafter"/>
</dbReference>
<dbReference type="InterPro" id="IPR027417">
    <property type="entry name" value="P-loop_NTPase"/>
</dbReference>
<dbReference type="InterPro" id="IPR048422">
    <property type="entry name" value="NOA1/YqeH-like_C"/>
</dbReference>
<dbReference type="SUPFAM" id="SSF52540">
    <property type="entry name" value="P-loop containing nucleoside triphosphate hydrolases"/>
    <property type="match status" value="1"/>
</dbReference>
<evidence type="ECO:0000259" key="2">
    <source>
        <dbReference type="Pfam" id="PF21516"/>
    </source>
</evidence>
<dbReference type="EMBL" id="AGSI01000005">
    <property type="protein sequence ID" value="EIE24775.1"/>
    <property type="molecule type" value="Genomic_DNA"/>
</dbReference>
<feature type="domain" description="G" evidence="1">
    <location>
        <begin position="159"/>
        <end position="231"/>
    </location>
</feature>
<reference evidence="3 4" key="1">
    <citation type="journal article" date="2012" name="Genome Biol.">
        <title>The genome of the polar eukaryotic microalga coccomyxa subellipsoidea reveals traits of cold adaptation.</title>
        <authorList>
            <person name="Blanc G."/>
            <person name="Agarkova I."/>
            <person name="Grimwood J."/>
            <person name="Kuo A."/>
            <person name="Brueggeman A."/>
            <person name="Dunigan D."/>
            <person name="Gurnon J."/>
            <person name="Ladunga I."/>
            <person name="Lindquist E."/>
            <person name="Lucas S."/>
            <person name="Pangilinan J."/>
            <person name="Proschold T."/>
            <person name="Salamov A."/>
            <person name="Schmutz J."/>
            <person name="Weeks D."/>
            <person name="Yamada T."/>
            <person name="Claverie J.M."/>
            <person name="Grigoriev I."/>
            <person name="Van Etten J."/>
            <person name="Lomsadze A."/>
            <person name="Borodovsky M."/>
        </authorList>
    </citation>
    <scope>NUCLEOTIDE SEQUENCE [LARGE SCALE GENOMIC DNA]</scope>
    <source>
        <strain evidence="3 4">C-169</strain>
    </source>
</reference>
<dbReference type="Proteomes" id="UP000007264">
    <property type="component" value="Unassembled WGS sequence"/>
</dbReference>
<keyword evidence="4" id="KW-1185">Reference proteome</keyword>
<dbReference type="Pfam" id="PF21516">
    <property type="entry name" value="YqeH-like_C"/>
    <property type="match status" value="1"/>
</dbReference>
<dbReference type="GO" id="GO:0005525">
    <property type="term" value="F:GTP binding"/>
    <property type="evidence" value="ECO:0007669"/>
    <property type="project" value="InterPro"/>
</dbReference>
<feature type="non-terminal residue" evidence="3">
    <location>
        <position position="386"/>
    </location>
</feature>